<evidence type="ECO:0000256" key="1">
    <source>
        <dbReference type="SAM" id="MobiDB-lite"/>
    </source>
</evidence>
<name>A0A392NFI4_9FABA</name>
<proteinExistence type="predicted"/>
<dbReference type="AlphaFoldDB" id="A0A392NFI4"/>
<feature type="non-terminal residue" evidence="2">
    <location>
        <position position="1"/>
    </location>
</feature>
<feature type="compositionally biased region" description="Polar residues" evidence="1">
    <location>
        <begin position="324"/>
        <end position="346"/>
    </location>
</feature>
<feature type="region of interest" description="Disordered" evidence="1">
    <location>
        <begin position="317"/>
        <end position="347"/>
    </location>
</feature>
<protein>
    <recommendedName>
        <fullName evidence="4">Polynucleotidyl transferase</fullName>
    </recommendedName>
</protein>
<keyword evidence="3" id="KW-1185">Reference proteome</keyword>
<feature type="compositionally biased region" description="Low complexity" evidence="1">
    <location>
        <begin position="279"/>
        <end position="302"/>
    </location>
</feature>
<sequence>FHSAFAITNVKTIIPITLDNDSSLYISWSALFQVQACVHNVLDHIIIPTDEKEKQAAEETKKNDLNLWMRLDAVVLQWMYATVTQDFLSSILVIDDTAEQCWKRIAAMFKDNKHSRAVHLEHQFTNTNLEDFPSTKAYCNRLKLLADQLANVDSPVNNTRLVLKMISGLTDSYAGFVTYIQQHDPLPTFETAKSRLELEESTMSQRLARESAHSSSPAALIAKTQHSDEHSPSPTSPTNRQPNHSRNRTNRGKSSHRGNRGRSSGRNGRGGNGGGFGSGSSYHNGSGRPNLQWQQQSPWQQWNPWFSPPCPYPPYWVKPNPGPKTQQAGILRSKPQSAAFTATGPSPTDIEAALHTLHLAQSD</sequence>
<dbReference type="Proteomes" id="UP000265520">
    <property type="component" value="Unassembled WGS sequence"/>
</dbReference>
<comment type="caution">
    <text evidence="2">The sequence shown here is derived from an EMBL/GenBank/DDBJ whole genome shotgun (WGS) entry which is preliminary data.</text>
</comment>
<feature type="region of interest" description="Disordered" evidence="1">
    <location>
        <begin position="200"/>
        <end position="302"/>
    </location>
</feature>
<dbReference type="Pfam" id="PF14223">
    <property type="entry name" value="Retrotran_gag_2"/>
    <property type="match status" value="1"/>
</dbReference>
<feature type="non-terminal residue" evidence="2">
    <location>
        <position position="363"/>
    </location>
</feature>
<evidence type="ECO:0008006" key="4">
    <source>
        <dbReference type="Google" id="ProtNLM"/>
    </source>
</evidence>
<reference evidence="2 3" key="1">
    <citation type="journal article" date="2018" name="Front. Plant Sci.">
        <title>Red Clover (Trifolium pratense) and Zigzag Clover (T. medium) - A Picture of Genomic Similarities and Differences.</title>
        <authorList>
            <person name="Dluhosova J."/>
            <person name="Istvanek J."/>
            <person name="Nedelnik J."/>
            <person name="Repkova J."/>
        </authorList>
    </citation>
    <scope>NUCLEOTIDE SEQUENCE [LARGE SCALE GENOMIC DNA]</scope>
    <source>
        <strain evidence="3">cv. 10/8</strain>
        <tissue evidence="2">Leaf</tissue>
    </source>
</reference>
<dbReference type="EMBL" id="LXQA010036346">
    <property type="protein sequence ID" value="MCH97959.1"/>
    <property type="molecule type" value="Genomic_DNA"/>
</dbReference>
<evidence type="ECO:0000313" key="2">
    <source>
        <dbReference type="EMBL" id="MCH97959.1"/>
    </source>
</evidence>
<dbReference type="PANTHER" id="PTHR47481:SF42">
    <property type="entry name" value="RHO GTPASE-ACTIVATING PROTEIN GACK-LIKE"/>
    <property type="match status" value="1"/>
</dbReference>
<dbReference type="PANTHER" id="PTHR47481">
    <property type="match status" value="1"/>
</dbReference>
<feature type="compositionally biased region" description="Gly residues" evidence="1">
    <location>
        <begin position="267"/>
        <end position="278"/>
    </location>
</feature>
<feature type="compositionally biased region" description="Basic residues" evidence="1">
    <location>
        <begin position="243"/>
        <end position="260"/>
    </location>
</feature>
<organism evidence="2 3">
    <name type="scientific">Trifolium medium</name>
    <dbReference type="NCBI Taxonomy" id="97028"/>
    <lineage>
        <taxon>Eukaryota</taxon>
        <taxon>Viridiplantae</taxon>
        <taxon>Streptophyta</taxon>
        <taxon>Embryophyta</taxon>
        <taxon>Tracheophyta</taxon>
        <taxon>Spermatophyta</taxon>
        <taxon>Magnoliopsida</taxon>
        <taxon>eudicotyledons</taxon>
        <taxon>Gunneridae</taxon>
        <taxon>Pentapetalae</taxon>
        <taxon>rosids</taxon>
        <taxon>fabids</taxon>
        <taxon>Fabales</taxon>
        <taxon>Fabaceae</taxon>
        <taxon>Papilionoideae</taxon>
        <taxon>50 kb inversion clade</taxon>
        <taxon>NPAAA clade</taxon>
        <taxon>Hologalegina</taxon>
        <taxon>IRL clade</taxon>
        <taxon>Trifolieae</taxon>
        <taxon>Trifolium</taxon>
    </lineage>
</organism>
<evidence type="ECO:0000313" key="3">
    <source>
        <dbReference type="Proteomes" id="UP000265520"/>
    </source>
</evidence>
<feature type="compositionally biased region" description="Polar residues" evidence="1">
    <location>
        <begin position="232"/>
        <end position="242"/>
    </location>
</feature>
<accession>A0A392NFI4</accession>
<gene>
    <name evidence="2" type="ORF">A2U01_0018957</name>
</gene>